<dbReference type="SUPFAM" id="SSF56672">
    <property type="entry name" value="DNA/RNA polymerases"/>
    <property type="match status" value="1"/>
</dbReference>
<proteinExistence type="predicted"/>
<feature type="domain" description="Reverse transcriptase" evidence="2">
    <location>
        <begin position="391"/>
        <end position="462"/>
    </location>
</feature>
<dbReference type="CDD" id="cd01647">
    <property type="entry name" value="RT_LTR"/>
    <property type="match status" value="1"/>
</dbReference>
<dbReference type="InterPro" id="IPR043128">
    <property type="entry name" value="Rev_trsase/Diguanyl_cyclase"/>
</dbReference>
<evidence type="ECO:0000256" key="1">
    <source>
        <dbReference type="SAM" id="MobiDB-lite"/>
    </source>
</evidence>
<protein>
    <recommendedName>
        <fullName evidence="2">Reverse transcriptase domain-containing protein</fullName>
    </recommendedName>
</protein>
<organism evidence="3 4">
    <name type="scientific">Leucocoprinus birnbaumii</name>
    <dbReference type="NCBI Taxonomy" id="56174"/>
    <lineage>
        <taxon>Eukaryota</taxon>
        <taxon>Fungi</taxon>
        <taxon>Dikarya</taxon>
        <taxon>Basidiomycota</taxon>
        <taxon>Agaricomycotina</taxon>
        <taxon>Agaricomycetes</taxon>
        <taxon>Agaricomycetidae</taxon>
        <taxon>Agaricales</taxon>
        <taxon>Agaricineae</taxon>
        <taxon>Agaricaceae</taxon>
        <taxon>Leucocoprinus</taxon>
    </lineage>
</organism>
<evidence type="ECO:0000313" key="3">
    <source>
        <dbReference type="EMBL" id="KAJ3553524.1"/>
    </source>
</evidence>
<sequence length="517" mass="57362">MQSTKEKIAHRCTTATKSSKEKSASRQAGEERGGEEEVDERASKEDAEVKQEMEMWASRADMEKDKGENVDEEAKKAKKEEKEEEGASKEDKEEEEDDEDEDEGKGDPSGFLDLEAEETSVRVSDKEQEDKEDGEDEEEPAENSDQTIVKKDSHEETDALTEAPKEQEPTVTQTAPATPSGAVPLAHPTSGSDEDEIQEVRLSSVLDKIKNKPHAAQSAPSNPISDLSDIPSVTPPNPTTDPSTDLSVDPAIVPSDHPHISLINASAFMCTSMLPGSLTFTLDLNMTSASAGSAKLSKPVDLSFVPSKYHNFADVSSKSKANKLPPHCPYDLKINLKEGTSPPVSTIYLLLQVELQVLQEFIDKNLAIGFICLSTSLHGAPVLFVCKKDVAFQCFMNNIFNDLLDVCITVYLDDILIYLDDIASHKDHVREVLCQLRKHGLFAHADKCKFHQDKVEYLGYILSTNGLTMSDNKVKIIQEWPKPHKVKDIQSFLGFTNFYCCFIYNYSDIVIPLTWLT</sequence>
<dbReference type="AlphaFoldDB" id="A0AAD5VE70"/>
<gene>
    <name evidence="3" type="ORF">NP233_g12624</name>
</gene>
<comment type="caution">
    <text evidence="3">The sequence shown here is derived from an EMBL/GenBank/DDBJ whole genome shotgun (WGS) entry which is preliminary data.</text>
</comment>
<feature type="compositionally biased region" description="Basic and acidic residues" evidence="1">
    <location>
        <begin position="119"/>
        <end position="129"/>
    </location>
</feature>
<dbReference type="InterPro" id="IPR043502">
    <property type="entry name" value="DNA/RNA_pol_sf"/>
</dbReference>
<feature type="compositionally biased region" description="Acidic residues" evidence="1">
    <location>
        <begin position="92"/>
        <end position="104"/>
    </location>
</feature>
<dbReference type="PANTHER" id="PTHR33064:SF37">
    <property type="entry name" value="RIBONUCLEASE H"/>
    <property type="match status" value="1"/>
</dbReference>
<reference evidence="3" key="1">
    <citation type="submission" date="2022-07" db="EMBL/GenBank/DDBJ databases">
        <title>Genome Sequence of Leucocoprinus birnbaumii.</title>
        <authorList>
            <person name="Buettner E."/>
        </authorList>
    </citation>
    <scope>NUCLEOTIDE SEQUENCE</scope>
    <source>
        <strain evidence="3">VT141</strain>
    </source>
</reference>
<evidence type="ECO:0000259" key="2">
    <source>
        <dbReference type="Pfam" id="PF00078"/>
    </source>
</evidence>
<keyword evidence="4" id="KW-1185">Reference proteome</keyword>
<dbReference type="Gene3D" id="3.30.70.270">
    <property type="match status" value="2"/>
</dbReference>
<dbReference type="InterPro" id="IPR051320">
    <property type="entry name" value="Viral_Replic_Matur_Polypro"/>
</dbReference>
<evidence type="ECO:0000313" key="4">
    <source>
        <dbReference type="Proteomes" id="UP001213000"/>
    </source>
</evidence>
<dbReference type="EMBL" id="JANIEX010001903">
    <property type="protein sequence ID" value="KAJ3553524.1"/>
    <property type="molecule type" value="Genomic_DNA"/>
</dbReference>
<dbReference type="Proteomes" id="UP001213000">
    <property type="component" value="Unassembled WGS sequence"/>
</dbReference>
<feature type="compositionally biased region" description="Basic and acidic residues" evidence="1">
    <location>
        <begin position="18"/>
        <end position="32"/>
    </location>
</feature>
<feature type="compositionally biased region" description="Acidic residues" evidence="1">
    <location>
        <begin position="130"/>
        <end position="142"/>
    </location>
</feature>
<dbReference type="InterPro" id="IPR000477">
    <property type="entry name" value="RT_dom"/>
</dbReference>
<dbReference type="PANTHER" id="PTHR33064">
    <property type="entry name" value="POL PROTEIN"/>
    <property type="match status" value="1"/>
</dbReference>
<dbReference type="Pfam" id="PF00078">
    <property type="entry name" value="RVT_1"/>
    <property type="match status" value="1"/>
</dbReference>
<feature type="region of interest" description="Disordered" evidence="1">
    <location>
        <begin position="211"/>
        <end position="244"/>
    </location>
</feature>
<feature type="region of interest" description="Disordered" evidence="1">
    <location>
        <begin position="1"/>
        <end position="196"/>
    </location>
</feature>
<feature type="compositionally biased region" description="Basic and acidic residues" evidence="1">
    <location>
        <begin position="40"/>
        <end position="53"/>
    </location>
</feature>
<feature type="compositionally biased region" description="Basic and acidic residues" evidence="1">
    <location>
        <begin position="60"/>
        <end position="91"/>
    </location>
</feature>
<name>A0AAD5VE70_9AGAR</name>
<feature type="compositionally biased region" description="Basic and acidic residues" evidence="1">
    <location>
        <begin position="148"/>
        <end position="168"/>
    </location>
</feature>
<accession>A0AAD5VE70</accession>